<organism evidence="1 2">
    <name type="scientific">Dracunculus medinensis</name>
    <name type="common">Guinea worm</name>
    <dbReference type="NCBI Taxonomy" id="318479"/>
    <lineage>
        <taxon>Eukaryota</taxon>
        <taxon>Metazoa</taxon>
        <taxon>Ecdysozoa</taxon>
        <taxon>Nematoda</taxon>
        <taxon>Chromadorea</taxon>
        <taxon>Rhabditida</taxon>
        <taxon>Spirurina</taxon>
        <taxon>Dracunculoidea</taxon>
        <taxon>Dracunculidae</taxon>
        <taxon>Dracunculus</taxon>
    </lineage>
</organism>
<reference evidence="2" key="1">
    <citation type="submission" date="2017-02" db="UniProtKB">
        <authorList>
            <consortium name="WormBaseParasite"/>
        </authorList>
    </citation>
    <scope>IDENTIFICATION</scope>
</reference>
<dbReference type="InterPro" id="IPR036322">
    <property type="entry name" value="WD40_repeat_dom_sf"/>
</dbReference>
<evidence type="ECO:0000313" key="1">
    <source>
        <dbReference type="Proteomes" id="UP000038040"/>
    </source>
</evidence>
<proteinExistence type="predicted"/>
<dbReference type="Gene3D" id="2.130.10.10">
    <property type="entry name" value="YVTN repeat-like/Quinoprotein amine dehydrogenase"/>
    <property type="match status" value="1"/>
</dbReference>
<dbReference type="InterPro" id="IPR001680">
    <property type="entry name" value="WD40_rpt"/>
</dbReference>
<dbReference type="PANTHER" id="PTHR44099:SF4">
    <property type="entry name" value="RABCONNECTIN-3B, ISOFORM A"/>
    <property type="match status" value="1"/>
</dbReference>
<dbReference type="WBParaSite" id="DME_0000081101-mRNA-1">
    <property type="protein sequence ID" value="DME_0000081101-mRNA-1"/>
    <property type="gene ID" value="DME_0000081101"/>
</dbReference>
<name>A0A0N4U2B9_DRAME</name>
<dbReference type="SMART" id="SM00320">
    <property type="entry name" value="WD40"/>
    <property type="match status" value="1"/>
</dbReference>
<evidence type="ECO:0000313" key="2">
    <source>
        <dbReference type="WBParaSite" id="DME_0000081101-mRNA-1"/>
    </source>
</evidence>
<protein>
    <submittedName>
        <fullName evidence="2">WD_REPEATS_REGION domain-containing protein</fullName>
    </submittedName>
</protein>
<dbReference type="SUPFAM" id="SSF50978">
    <property type="entry name" value="WD40 repeat-like"/>
    <property type="match status" value="1"/>
</dbReference>
<dbReference type="AlphaFoldDB" id="A0A0N4U2B9"/>
<dbReference type="PANTHER" id="PTHR44099">
    <property type="entry name" value="RABCONNECTIN-3B, ISOFORM A"/>
    <property type="match status" value="1"/>
</dbReference>
<accession>A0A0N4U2B9</accession>
<dbReference type="InterPro" id="IPR049916">
    <property type="entry name" value="WDR72-like"/>
</dbReference>
<dbReference type="GO" id="GO:0005737">
    <property type="term" value="C:cytoplasm"/>
    <property type="evidence" value="ECO:0007669"/>
    <property type="project" value="TreeGrafter"/>
</dbReference>
<dbReference type="InterPro" id="IPR015943">
    <property type="entry name" value="WD40/YVTN_repeat-like_dom_sf"/>
</dbReference>
<sequence length="215" mass="24080">LQKNFRFAKRLVNFKFKVARYNSAAQHQTIQHAIVSPVLKSRTEVLRIIEQLSEKQYSEVADLILPVGEILVHCLDTSLLKHKTLSEVFPPITKFYMVAYCANTRRIAFGGRNGSVVTLQAHTGTVTSVSFSEDGKYLATYGAEEAKLSFWQTSQSFLGMGQSQLRCIRTQAAPSIFPVLSPCGTIQPFKARLVWIGSKSVTLMLPNGKEYRFTV</sequence>
<dbReference type="Proteomes" id="UP000038040">
    <property type="component" value="Unplaced"/>
</dbReference>